<comment type="caution">
    <text evidence="1">The sequence shown here is derived from an EMBL/GenBank/DDBJ whole genome shotgun (WGS) entry which is preliminary data.</text>
</comment>
<accession>A0A0W7TV17</accession>
<evidence type="ECO:0000313" key="2">
    <source>
        <dbReference type="Proteomes" id="UP000053433"/>
    </source>
</evidence>
<dbReference type="EMBL" id="LMUA01000002">
    <property type="protein sequence ID" value="KUE77661.1"/>
    <property type="molecule type" value="Genomic_DNA"/>
</dbReference>
<sequence length="142" mass="16311">MMIFMTKQKHIQCPYCHANASLRPASTVYGCNRRSQGKYIYLCDRWPACDAYVSAHDRTHRPMGTLANGDLRHKRILAHRALEHLQQSRHMEKWEVYIWLQAKLGLNDQQAHIGMFSDGMCDEVIRLCYKAAAPLGNLHSAA</sequence>
<dbReference type="Pfam" id="PF11672">
    <property type="entry name" value="DUF3268"/>
    <property type="match status" value="1"/>
</dbReference>
<gene>
    <name evidence="1" type="ORF">ASJ35_02790</name>
</gene>
<dbReference type="AlphaFoldDB" id="A0A0W7TV17"/>
<reference evidence="1 2" key="1">
    <citation type="submission" date="2015-10" db="EMBL/GenBank/DDBJ databases">
        <title>A novel member of the family Ruminococcaceae isolated from human faeces.</title>
        <authorList>
            <person name="Shkoporov A.N."/>
            <person name="Chaplin A.V."/>
            <person name="Motuzova O.V."/>
            <person name="Kafarskaia L.I."/>
            <person name="Efimov B.A."/>
        </authorList>
    </citation>
    <scope>NUCLEOTIDE SEQUENCE [LARGE SCALE GENOMIC DNA]</scope>
    <source>
        <strain evidence="1 2">668</strain>
    </source>
</reference>
<evidence type="ECO:0000313" key="1">
    <source>
        <dbReference type="EMBL" id="KUE77661.1"/>
    </source>
</evidence>
<proteinExistence type="predicted"/>
<dbReference type="InterPro" id="IPR021686">
    <property type="entry name" value="DUF3268"/>
</dbReference>
<name>A0A0W7TV17_9FIRM</name>
<protein>
    <submittedName>
        <fullName evidence="1">Uncharacterized protein</fullName>
    </submittedName>
</protein>
<organism evidence="1 2">
    <name type="scientific">Ruthenibacterium lactatiformans</name>
    <dbReference type="NCBI Taxonomy" id="1550024"/>
    <lineage>
        <taxon>Bacteria</taxon>
        <taxon>Bacillati</taxon>
        <taxon>Bacillota</taxon>
        <taxon>Clostridia</taxon>
        <taxon>Eubacteriales</taxon>
        <taxon>Oscillospiraceae</taxon>
        <taxon>Ruthenibacterium</taxon>
    </lineage>
</organism>
<dbReference type="Proteomes" id="UP000053433">
    <property type="component" value="Unassembled WGS sequence"/>
</dbReference>